<dbReference type="PANTHER" id="PTHR43080">
    <property type="entry name" value="CBS DOMAIN-CONTAINING PROTEIN CBSX3, MITOCHONDRIAL"/>
    <property type="match status" value="1"/>
</dbReference>
<dbReference type="CDD" id="cd05401">
    <property type="entry name" value="NT_GlnE_GlnD_like"/>
    <property type="match status" value="1"/>
</dbReference>
<gene>
    <name evidence="5" type="ORF">GAH_01314</name>
</gene>
<name>A0A0F7IEI1_9EURY</name>
<feature type="domain" description="CBS" evidence="4">
    <location>
        <begin position="210"/>
        <end position="266"/>
    </location>
</feature>
<sequence>MIPPKELLRKIVPFSYLTGDELDRLIGGMEVEIFEEGETIIKKGKKTKYVYFIYSGRVLLKNDVEERLTKGELFAVTSAVEGTPFNATAVAEEDTICYLFDGRVFREVMESNSKFRIFFETFAERRFRELRFDTQVEELLLKPVIELVHRRPITCTPDCVVKEASRTMLEKSVGSLVVVNAGRPVGIFTDTDLKKAVASERIDGEVREFMTPNLITSESREPVFEAYIKMIEAGVNHLVIVNGDALEGVISIKDVLSVFEPFAKVIRIYRRLRRTDDFTEMRDMMATVRDEVRVLVSKGVGFHDLSRMINAIYDQTYVRVIELLSKEYGVHRDFSWVNMGSSGRKEQVIATDQDNAVIFETEVPQEFLAEVNETMDYVGIPKCVAGYMASNWHHSIDEWKRMFEEWFNEPVPKNLRLLTVFLDMRHIYGDKRLYDELIDHIFEVKNMQALRFLAYDATSLEPPIGIFGIKDIDKGIDVKKHGIYPIVNAVRVFAVDEGIRETNTLSRISELEHVFGERRVEELKESFEFLQDLRLKHQAHKSDNLINQNELEKLDLVILREAFKIIKNFQGFVRRYYGVDRL</sequence>
<evidence type="ECO:0000256" key="2">
    <source>
        <dbReference type="PROSITE-ProRule" id="PRU00703"/>
    </source>
</evidence>
<reference evidence="5 6" key="1">
    <citation type="submission" date="2015-04" db="EMBL/GenBank/DDBJ databases">
        <title>The complete genome sequence of the hyperthermophilic, obligate iron-reducing archaeon Geoglobus ahangari strain 234T.</title>
        <authorList>
            <person name="Manzella M.P."/>
            <person name="Holmes D.E."/>
            <person name="Rocheleau J.M."/>
            <person name="Chung A."/>
            <person name="Reguera G."/>
            <person name="Kashefi K."/>
        </authorList>
    </citation>
    <scope>NUCLEOTIDE SEQUENCE [LARGE SCALE GENOMIC DNA]</scope>
    <source>
        <strain evidence="5 6">234</strain>
    </source>
</reference>
<dbReference type="InterPro" id="IPR018490">
    <property type="entry name" value="cNMP-bd_dom_sf"/>
</dbReference>
<dbReference type="EMBL" id="CP011267">
    <property type="protein sequence ID" value="AKG91384.1"/>
    <property type="molecule type" value="Genomic_DNA"/>
</dbReference>
<dbReference type="InterPro" id="IPR046342">
    <property type="entry name" value="CBS_dom_sf"/>
</dbReference>
<dbReference type="PROSITE" id="PS50042">
    <property type="entry name" value="CNMP_BINDING_3"/>
    <property type="match status" value="1"/>
</dbReference>
<dbReference type="Pfam" id="PF10335">
    <property type="entry name" value="DUF294_C"/>
    <property type="match status" value="1"/>
</dbReference>
<dbReference type="InterPro" id="IPR000595">
    <property type="entry name" value="cNMP-bd_dom"/>
</dbReference>
<dbReference type="SMART" id="SM00100">
    <property type="entry name" value="cNMP"/>
    <property type="match status" value="1"/>
</dbReference>
<dbReference type="PANTHER" id="PTHR43080:SF2">
    <property type="entry name" value="CBS DOMAIN-CONTAINING PROTEIN"/>
    <property type="match status" value="1"/>
</dbReference>
<evidence type="ECO:0000259" key="3">
    <source>
        <dbReference type="PROSITE" id="PS50042"/>
    </source>
</evidence>
<dbReference type="InterPro" id="IPR014710">
    <property type="entry name" value="RmlC-like_jellyroll"/>
</dbReference>
<dbReference type="InterPro" id="IPR051257">
    <property type="entry name" value="Diverse_CBS-Domain"/>
</dbReference>
<evidence type="ECO:0000313" key="5">
    <source>
        <dbReference type="EMBL" id="AKG91384.1"/>
    </source>
</evidence>
<evidence type="ECO:0000256" key="1">
    <source>
        <dbReference type="ARBA" id="ARBA00023122"/>
    </source>
</evidence>
<keyword evidence="1 2" id="KW-0129">CBS domain</keyword>
<dbReference type="RefSeq" id="WP_048095481.1">
    <property type="nucleotide sequence ID" value="NZ_CP011267.1"/>
</dbReference>
<proteinExistence type="predicted"/>
<dbReference type="SUPFAM" id="SSF51206">
    <property type="entry name" value="cAMP-binding domain-like"/>
    <property type="match status" value="1"/>
</dbReference>
<dbReference type="SUPFAM" id="SSF54631">
    <property type="entry name" value="CBS-domain pair"/>
    <property type="match status" value="1"/>
</dbReference>
<dbReference type="STRING" id="113653.GAH_01314"/>
<dbReference type="Proteomes" id="UP000034723">
    <property type="component" value="Chromosome"/>
</dbReference>
<dbReference type="InParanoid" id="A0A0F7IEI1"/>
<dbReference type="InterPro" id="IPR018821">
    <property type="entry name" value="DUF294_put_nucleoTrafse_sb-bd"/>
</dbReference>
<dbReference type="Pfam" id="PF00571">
    <property type="entry name" value="CBS"/>
    <property type="match status" value="2"/>
</dbReference>
<dbReference type="Pfam" id="PF00027">
    <property type="entry name" value="cNMP_binding"/>
    <property type="match status" value="1"/>
</dbReference>
<accession>A0A0F7IEI1</accession>
<dbReference type="InterPro" id="IPR005105">
    <property type="entry name" value="GlnD_Uridyltrans_N"/>
</dbReference>
<dbReference type="GeneID" id="24803885"/>
<dbReference type="Pfam" id="PF03445">
    <property type="entry name" value="DUF294"/>
    <property type="match status" value="1"/>
</dbReference>
<evidence type="ECO:0000313" key="6">
    <source>
        <dbReference type="Proteomes" id="UP000034723"/>
    </source>
</evidence>
<dbReference type="CDD" id="cd00038">
    <property type="entry name" value="CAP_ED"/>
    <property type="match status" value="1"/>
</dbReference>
<dbReference type="PATRIC" id="fig|113653.22.peg.1299"/>
<organism evidence="5 6">
    <name type="scientific">Geoglobus ahangari</name>
    <dbReference type="NCBI Taxonomy" id="113653"/>
    <lineage>
        <taxon>Archaea</taxon>
        <taxon>Methanobacteriati</taxon>
        <taxon>Methanobacteriota</taxon>
        <taxon>Archaeoglobi</taxon>
        <taxon>Archaeoglobales</taxon>
        <taxon>Archaeoglobaceae</taxon>
        <taxon>Geoglobus</taxon>
    </lineage>
</organism>
<dbReference type="GO" id="GO:0008773">
    <property type="term" value="F:[protein-PII] uridylyltransferase activity"/>
    <property type="evidence" value="ECO:0007669"/>
    <property type="project" value="InterPro"/>
</dbReference>
<dbReference type="KEGG" id="gah:GAH_01314"/>
<dbReference type="PROSITE" id="PS51371">
    <property type="entry name" value="CBS"/>
    <property type="match status" value="2"/>
</dbReference>
<protein>
    <submittedName>
        <fullName evidence="5">Putative signal-transduction protein containing cAMP-binding and CBS domains</fullName>
    </submittedName>
</protein>
<dbReference type="Gene3D" id="3.10.580.10">
    <property type="entry name" value="CBS-domain"/>
    <property type="match status" value="1"/>
</dbReference>
<dbReference type="HOGENOM" id="CLU_027866_1_0_2"/>
<dbReference type="SMART" id="SM00116">
    <property type="entry name" value="CBS"/>
    <property type="match status" value="2"/>
</dbReference>
<feature type="domain" description="CBS" evidence="4">
    <location>
        <begin position="148"/>
        <end position="204"/>
    </location>
</feature>
<keyword evidence="6" id="KW-1185">Reference proteome</keyword>
<feature type="domain" description="Cyclic nucleotide-binding" evidence="3">
    <location>
        <begin position="13"/>
        <end position="109"/>
    </location>
</feature>
<dbReference type="OrthoDB" id="8919at2157"/>
<dbReference type="AlphaFoldDB" id="A0A0F7IEI1"/>
<dbReference type="InterPro" id="IPR000644">
    <property type="entry name" value="CBS_dom"/>
</dbReference>
<evidence type="ECO:0000259" key="4">
    <source>
        <dbReference type="PROSITE" id="PS51371"/>
    </source>
</evidence>
<dbReference type="Gene3D" id="2.60.120.10">
    <property type="entry name" value="Jelly Rolls"/>
    <property type="match status" value="1"/>
</dbReference>